<dbReference type="Proteomes" id="UP000002487">
    <property type="component" value="Chromosome"/>
</dbReference>
<proteinExistence type="predicted"/>
<dbReference type="EnsemblBacteria" id="AAM05531">
    <property type="protein sequence ID" value="AAM05531"/>
    <property type="gene ID" value="MA_2133"/>
</dbReference>
<dbReference type="PANTHER" id="PTHR13504:SF38">
    <property type="entry name" value="FIDO DOMAIN-CONTAINING PROTEIN"/>
    <property type="match status" value="1"/>
</dbReference>
<dbReference type="AlphaFoldDB" id="Q8TNZ4"/>
<keyword evidence="3" id="KW-1185">Reference proteome</keyword>
<dbReference type="PROSITE" id="PS51459">
    <property type="entry name" value="FIDO"/>
    <property type="match status" value="1"/>
</dbReference>
<evidence type="ECO:0000313" key="3">
    <source>
        <dbReference type="Proteomes" id="UP000002487"/>
    </source>
</evidence>
<dbReference type="InParanoid" id="Q8TNZ4"/>
<dbReference type="InterPro" id="IPR040198">
    <property type="entry name" value="Fido_containing"/>
</dbReference>
<dbReference type="EMBL" id="AE010299">
    <property type="protein sequence ID" value="AAM05531.1"/>
    <property type="molecule type" value="Genomic_DNA"/>
</dbReference>
<evidence type="ECO:0000259" key="1">
    <source>
        <dbReference type="PROSITE" id="PS51459"/>
    </source>
</evidence>
<dbReference type="Pfam" id="PF02661">
    <property type="entry name" value="Fic"/>
    <property type="match status" value="1"/>
</dbReference>
<dbReference type="HOGENOM" id="CLU_040460_3_1_2"/>
<reference evidence="2 3" key="1">
    <citation type="journal article" date="2002" name="Genome Res.">
        <title>The genome of Methanosarcina acetivorans reveals extensive metabolic and physiological diversity.</title>
        <authorList>
            <person name="Galagan J.E."/>
            <person name="Nusbaum C."/>
            <person name="Roy A."/>
            <person name="Endrizzi M.G."/>
            <person name="Macdonald P."/>
            <person name="FitzHugh W."/>
            <person name="Calvo S."/>
            <person name="Engels R."/>
            <person name="Smirnov S."/>
            <person name="Atnoor D."/>
            <person name="Brown A."/>
            <person name="Allen N."/>
            <person name="Naylor J."/>
            <person name="Stange-Thomann N."/>
            <person name="DeArellano K."/>
            <person name="Johnson R."/>
            <person name="Linton L."/>
            <person name="McEwan P."/>
            <person name="McKernan K."/>
            <person name="Talamas J."/>
            <person name="Tirrell A."/>
            <person name="Ye W."/>
            <person name="Zimmer A."/>
            <person name="Barber R.D."/>
            <person name="Cann I."/>
            <person name="Graham D.E."/>
            <person name="Grahame D.A."/>
            <person name="Guss A."/>
            <person name="Hedderich R."/>
            <person name="Ingram-Smith C."/>
            <person name="Kuettner C.H."/>
            <person name="Krzycki J.A."/>
            <person name="Leigh J.A."/>
            <person name="Li W."/>
            <person name="Liu J."/>
            <person name="Mukhopadhyay B."/>
            <person name="Reeve J.N."/>
            <person name="Smith K."/>
            <person name="Springer T.A."/>
            <person name="Umayam L.A."/>
            <person name="White O."/>
            <person name="White R.H."/>
            <person name="de Macario E.C."/>
            <person name="Ferry J.G."/>
            <person name="Jarrell K.F."/>
            <person name="Jing H."/>
            <person name="Macario A.J.L."/>
            <person name="Paulsen I."/>
            <person name="Pritchett M."/>
            <person name="Sowers K.R."/>
            <person name="Swanson R.V."/>
            <person name="Zinder S.H."/>
            <person name="Lander E."/>
            <person name="Metcalf W.W."/>
            <person name="Birren B."/>
        </authorList>
    </citation>
    <scope>NUCLEOTIDE SEQUENCE [LARGE SCALE GENOMIC DNA]</scope>
    <source>
        <strain evidence="3">ATCC 35395 / DSM 2834 / JCM 12185 / C2A</strain>
    </source>
</reference>
<accession>Q8TNZ4</accession>
<dbReference type="SUPFAM" id="SSF140931">
    <property type="entry name" value="Fic-like"/>
    <property type="match status" value="1"/>
</dbReference>
<organism evidence="2 3">
    <name type="scientific">Methanosarcina acetivorans (strain ATCC 35395 / DSM 2834 / JCM 12185 / C2A)</name>
    <dbReference type="NCBI Taxonomy" id="188937"/>
    <lineage>
        <taxon>Archaea</taxon>
        <taxon>Methanobacteriati</taxon>
        <taxon>Methanobacteriota</taxon>
        <taxon>Stenosarchaea group</taxon>
        <taxon>Methanomicrobia</taxon>
        <taxon>Methanosarcinales</taxon>
        <taxon>Methanosarcinaceae</taxon>
        <taxon>Methanosarcina</taxon>
    </lineage>
</organism>
<sequence length="326" mass="37316">MPIPIYTMYTYRIYRIMANTDTFLIQEELLARINEKMKQLNSMRPIPADALGRLHDEMRLVHTYHSNAIEGNTLTLQETKLVLEEELTIGGKSLREHLEATNNAKAFDRMGELAKKKRAIDHVIIQEIHEIVTRGILEDAGRYRTRNIRITGAVKAPPDWSKIVKLMDELIQKIAESKKHPIETASFLHHRFVEIHPFSDGNGRAARLLTNLYLIARDYPPVVLKKEDWGKYYKSLRAADSGNLEPFANFIAKAVDENLTLYLSISGGKDELMPLKELATETPYSQEYLSLRARQGLLDAVKIGKTWHSSKHAVEKYLSEHGKKDV</sequence>
<dbReference type="PhylomeDB" id="Q8TNZ4"/>
<dbReference type="Gene3D" id="1.10.3290.10">
    <property type="entry name" value="Fido-like domain"/>
    <property type="match status" value="1"/>
</dbReference>
<protein>
    <recommendedName>
        <fullName evidence="1">Fido domain-containing protein</fullName>
    </recommendedName>
</protein>
<gene>
    <name evidence="2" type="ordered locus">MA_2133</name>
</gene>
<evidence type="ECO:0000313" key="2">
    <source>
        <dbReference type="EMBL" id="AAM05531.1"/>
    </source>
</evidence>
<dbReference type="InterPro" id="IPR036597">
    <property type="entry name" value="Fido-like_dom_sf"/>
</dbReference>
<feature type="domain" description="Fido" evidence="1">
    <location>
        <begin position="120"/>
        <end position="253"/>
    </location>
</feature>
<dbReference type="KEGG" id="mac:MA_2133"/>
<dbReference type="InterPro" id="IPR003812">
    <property type="entry name" value="Fido"/>
</dbReference>
<dbReference type="PANTHER" id="PTHR13504">
    <property type="entry name" value="FIDO DOMAIN-CONTAINING PROTEIN DDB_G0283145"/>
    <property type="match status" value="1"/>
</dbReference>
<name>Q8TNZ4_METAC</name>
<dbReference type="STRING" id="188937.MA_2133"/>